<dbReference type="PANTHER" id="PTHR21363">
    <property type="entry name" value="PREPHENATE DEHYDROGENASE"/>
    <property type="match status" value="1"/>
</dbReference>
<dbReference type="SUPFAM" id="SSF48179">
    <property type="entry name" value="6-phosphogluconate dehydrogenase C-terminal domain-like"/>
    <property type="match status" value="1"/>
</dbReference>
<dbReference type="PANTHER" id="PTHR21363:SF0">
    <property type="entry name" value="PREPHENATE DEHYDROGENASE [NADP(+)]"/>
    <property type="match status" value="1"/>
</dbReference>
<proteinExistence type="predicted"/>
<dbReference type="GO" id="GO:0004665">
    <property type="term" value="F:prephenate dehydrogenase (NADP+) activity"/>
    <property type="evidence" value="ECO:0007669"/>
    <property type="project" value="InterPro"/>
</dbReference>
<organism evidence="3">
    <name type="scientific">marine metagenome</name>
    <dbReference type="NCBI Taxonomy" id="408172"/>
    <lineage>
        <taxon>unclassified sequences</taxon>
        <taxon>metagenomes</taxon>
        <taxon>ecological metagenomes</taxon>
    </lineage>
</organism>
<evidence type="ECO:0000256" key="1">
    <source>
        <dbReference type="ARBA" id="ARBA00023002"/>
    </source>
</evidence>
<dbReference type="Gene3D" id="1.10.3660.10">
    <property type="entry name" value="6-phosphogluconate dehydrogenase C-terminal like domain"/>
    <property type="match status" value="1"/>
</dbReference>
<dbReference type="InterPro" id="IPR050812">
    <property type="entry name" value="Preph/Arog_dehydrog"/>
</dbReference>
<dbReference type="PROSITE" id="PS51176">
    <property type="entry name" value="PDH_ADH"/>
    <property type="match status" value="1"/>
</dbReference>
<accession>A0A381YLW1</accession>
<dbReference type="InterPro" id="IPR046826">
    <property type="entry name" value="PDH_N"/>
</dbReference>
<dbReference type="InterPro" id="IPR008927">
    <property type="entry name" value="6-PGluconate_DH-like_C_sf"/>
</dbReference>
<dbReference type="InterPro" id="IPR036291">
    <property type="entry name" value="NAD(P)-bd_dom_sf"/>
</dbReference>
<keyword evidence="1" id="KW-0560">Oxidoreductase</keyword>
<dbReference type="GO" id="GO:0006571">
    <property type="term" value="P:tyrosine biosynthetic process"/>
    <property type="evidence" value="ECO:0007669"/>
    <property type="project" value="InterPro"/>
</dbReference>
<dbReference type="Pfam" id="PF02153">
    <property type="entry name" value="PDH_N"/>
    <property type="match status" value="1"/>
</dbReference>
<dbReference type="InterPro" id="IPR003099">
    <property type="entry name" value="Prephen_DH"/>
</dbReference>
<dbReference type="Pfam" id="PF20463">
    <property type="entry name" value="PDH_C"/>
    <property type="match status" value="1"/>
</dbReference>
<dbReference type="EMBL" id="UINC01018554">
    <property type="protein sequence ID" value="SVA78046.1"/>
    <property type="molecule type" value="Genomic_DNA"/>
</dbReference>
<dbReference type="Gene3D" id="3.40.50.720">
    <property type="entry name" value="NAD(P)-binding Rossmann-like Domain"/>
    <property type="match status" value="1"/>
</dbReference>
<dbReference type="GO" id="GO:0070403">
    <property type="term" value="F:NAD+ binding"/>
    <property type="evidence" value="ECO:0007669"/>
    <property type="project" value="InterPro"/>
</dbReference>
<dbReference type="GO" id="GO:0008977">
    <property type="term" value="F:prephenate dehydrogenase (NAD+) activity"/>
    <property type="evidence" value="ECO:0007669"/>
    <property type="project" value="InterPro"/>
</dbReference>
<dbReference type="AlphaFoldDB" id="A0A381YLW1"/>
<evidence type="ECO:0000259" key="2">
    <source>
        <dbReference type="PROSITE" id="PS51176"/>
    </source>
</evidence>
<name>A0A381YLW1_9ZZZZ</name>
<gene>
    <name evidence="3" type="ORF">METZ01_LOCUS130900</name>
</gene>
<reference evidence="3" key="1">
    <citation type="submission" date="2018-05" db="EMBL/GenBank/DDBJ databases">
        <authorList>
            <person name="Lanie J.A."/>
            <person name="Ng W.-L."/>
            <person name="Kazmierczak K.M."/>
            <person name="Andrzejewski T.M."/>
            <person name="Davidsen T.M."/>
            <person name="Wayne K.J."/>
            <person name="Tettelin H."/>
            <person name="Glass J.I."/>
            <person name="Rusch D."/>
            <person name="Podicherti R."/>
            <person name="Tsui H.-C.T."/>
            <person name="Winkler M.E."/>
        </authorList>
    </citation>
    <scope>NUCLEOTIDE SEQUENCE</scope>
</reference>
<dbReference type="SUPFAM" id="SSF51735">
    <property type="entry name" value="NAD(P)-binding Rossmann-fold domains"/>
    <property type="match status" value="1"/>
</dbReference>
<feature type="domain" description="Prephenate/arogenate dehydrogenase" evidence="2">
    <location>
        <begin position="1"/>
        <end position="263"/>
    </location>
</feature>
<protein>
    <recommendedName>
        <fullName evidence="2">Prephenate/arogenate dehydrogenase domain-containing protein</fullName>
    </recommendedName>
</protein>
<evidence type="ECO:0000313" key="3">
    <source>
        <dbReference type="EMBL" id="SVA78046.1"/>
    </source>
</evidence>
<dbReference type="InterPro" id="IPR046825">
    <property type="entry name" value="PDH_C"/>
</dbReference>
<sequence>MIGASFALAAKKARLFKTVIGLDVDENVLVEAKKLGVIDHMNEVPQLPDLVCVAVPTRAIADTVNDAQRKYGSNVPIFDTGSVKVPVIEAFESVPPNFVPCHPIAGSDRQGPAAADADLFQDRVVIMTPLEDTDASAAAVIENAWSMVGARVIRQTPWEHDDDMATVSHLPHLVAFALVELLANSEARLSDRIGDGFRDMTRIAGSDPTIWQHILTDNAGRVRKKLDELLRVLETIQNAAQNDPEELQRILTGISDYRKRLDG</sequence>